<keyword evidence="2" id="KW-1185">Reference proteome</keyword>
<evidence type="ECO:0000313" key="2">
    <source>
        <dbReference type="Proteomes" id="UP001281761"/>
    </source>
</evidence>
<name>A0ABQ9X5S9_9EUKA</name>
<comment type="caution">
    <text evidence="1">The sequence shown here is derived from an EMBL/GenBank/DDBJ whole genome shotgun (WGS) entry which is preliminary data.</text>
</comment>
<dbReference type="EMBL" id="JARBJD010000209">
    <property type="protein sequence ID" value="KAK2947129.1"/>
    <property type="molecule type" value="Genomic_DNA"/>
</dbReference>
<evidence type="ECO:0000313" key="1">
    <source>
        <dbReference type="EMBL" id="KAK2947129.1"/>
    </source>
</evidence>
<organism evidence="1 2">
    <name type="scientific">Blattamonas nauphoetae</name>
    <dbReference type="NCBI Taxonomy" id="2049346"/>
    <lineage>
        <taxon>Eukaryota</taxon>
        <taxon>Metamonada</taxon>
        <taxon>Preaxostyla</taxon>
        <taxon>Oxymonadida</taxon>
        <taxon>Blattamonas</taxon>
    </lineage>
</organism>
<proteinExistence type="predicted"/>
<sequence length="98" mass="11702">MEIQGFEPSTYTCKSLDLPAEPLQHQKVGFLVFDSTLKLRFHPQTQIPPSNSDLTLKLRFHPPFRANRAVVYRTNWEPRWYRRYYWAKSSCRLTQQSV</sequence>
<reference evidence="1 2" key="1">
    <citation type="journal article" date="2022" name="bioRxiv">
        <title>Genomics of Preaxostyla Flagellates Illuminates Evolutionary Transitions and the Path Towards Mitochondrial Loss.</title>
        <authorList>
            <person name="Novak L.V.F."/>
            <person name="Treitli S.C."/>
            <person name="Pyrih J."/>
            <person name="Halakuc P."/>
            <person name="Pipaliya S.V."/>
            <person name="Vacek V."/>
            <person name="Brzon O."/>
            <person name="Soukal P."/>
            <person name="Eme L."/>
            <person name="Dacks J.B."/>
            <person name="Karnkowska A."/>
            <person name="Elias M."/>
            <person name="Hampl V."/>
        </authorList>
    </citation>
    <scope>NUCLEOTIDE SEQUENCE [LARGE SCALE GENOMIC DNA]</scope>
    <source>
        <strain evidence="1">NAU3</strain>
        <tissue evidence="1">Gut</tissue>
    </source>
</reference>
<protein>
    <submittedName>
        <fullName evidence="1">Uncharacterized protein</fullName>
    </submittedName>
</protein>
<dbReference type="Proteomes" id="UP001281761">
    <property type="component" value="Unassembled WGS sequence"/>
</dbReference>
<gene>
    <name evidence="1" type="ORF">BLNAU_17905</name>
</gene>
<accession>A0ABQ9X5S9</accession>